<dbReference type="OrthoDB" id="9805933at2"/>
<dbReference type="UniPathway" id="UPA00392"/>
<comment type="function">
    <text evidence="13">Transfers and isomerizes the ribose moiety from AdoMet to the 7-aminomethyl group of 7-deazaguanine (preQ1-tRNA) to give epoxyqueuosine (oQ-tRNA).</text>
</comment>
<dbReference type="InterPro" id="IPR042119">
    <property type="entry name" value="QueA_dom2"/>
</dbReference>
<dbReference type="InterPro" id="IPR036100">
    <property type="entry name" value="QueA_sf"/>
</dbReference>
<evidence type="ECO:0000313" key="15">
    <source>
        <dbReference type="Proteomes" id="UP000067399"/>
    </source>
</evidence>
<evidence type="ECO:0000256" key="7">
    <source>
        <dbReference type="ARBA" id="ARBA00022785"/>
    </source>
</evidence>
<accession>A0A0P0UTJ9</accession>
<reference evidence="14 15" key="2">
    <citation type="journal article" date="2016" name="ISME J.">
        <title>Heterogeneous composition of key metabolic gene clusters in a vent mussel symbiont population.</title>
        <authorList>
            <person name="Ikuta T."/>
            <person name="Takaki Y."/>
            <person name="Nagai Y."/>
            <person name="Shimamura S."/>
            <person name="Tsuda M."/>
            <person name="Kawagucci S."/>
            <person name="Aoki Y."/>
            <person name="Inoue K."/>
            <person name="Teruya M."/>
            <person name="Satou K."/>
            <person name="Teruya K."/>
            <person name="Shimoji M."/>
            <person name="Tamotsu H."/>
            <person name="Hirano T."/>
            <person name="Maruyama T."/>
            <person name="Yoshida T."/>
        </authorList>
    </citation>
    <scope>NUCLEOTIDE SEQUENCE [LARGE SCALE GENOMIC DNA]</scope>
    <source>
        <strain evidence="14 15">Myojin Knoll</strain>
    </source>
</reference>
<comment type="subcellular location">
    <subcellularLocation>
        <location evidence="1 13">Cytoplasm</location>
    </subcellularLocation>
</comment>
<dbReference type="NCBIfam" id="NF001140">
    <property type="entry name" value="PRK00147.1"/>
    <property type="match status" value="1"/>
</dbReference>
<evidence type="ECO:0000256" key="8">
    <source>
        <dbReference type="ARBA" id="ARBA00052751"/>
    </source>
</evidence>
<dbReference type="FunFam" id="3.40.1780.10:FF:000001">
    <property type="entry name" value="S-adenosylmethionine:tRNA ribosyltransferase-isomerase"/>
    <property type="match status" value="1"/>
</dbReference>
<dbReference type="HAMAP" id="MF_00113">
    <property type="entry name" value="QueA"/>
    <property type="match status" value="1"/>
</dbReference>
<keyword evidence="15" id="KW-1185">Reference proteome</keyword>
<sequence>MKLSDFDFDLPKALIAQSPPENRTSSRLLIPQLNIIDTIFSNIGDFIKEGDLLVLNNTKVIPARLFGHKESGGKVEIMIERLLSDCQALAMIKASRAPKVGSHIILENQVQATILQKGEGFYTLEFATDSLLNLLDKVGHIPLPPYIERADNAQDLSRYQTVFAQKEGAVAAPTAGLHFDDALLTSLKNQGVNSAFVTLHVGAGTFQPVKTNEIEDHHMHSEYYELPQQTVDKITKAKANGGRIIAVGTTAVRSLESAARHGALKQRQEETDIFIYPGYQFQVVDAMITNFHLPKSSLLMLVSAFIGRERMMEIYQHAIKGKYRFFSYGDAMLLERNNDL</sequence>
<reference evidence="14 15" key="1">
    <citation type="journal article" date="2000" name="Mar. Ecol. Prog. Ser.">
        <title>Phylogenetic characterization of endosymbionts in three hydrothermal vent mussels: influence on host distributions.</title>
        <authorList>
            <person name="Fujiwara Y."/>
            <person name="Takai K."/>
            <person name="Uematsu K."/>
            <person name="Tsuchida S."/>
            <person name="Hunt J.C."/>
            <person name="Hashimoto J."/>
        </authorList>
    </citation>
    <scope>NUCLEOTIDE SEQUENCE [LARGE SCALE GENOMIC DNA]</scope>
    <source>
        <strain evidence="14 15">Myojin Knoll</strain>
    </source>
</reference>
<organism evidence="14 15">
    <name type="scientific">endosymbiont of Bathymodiolus septemdierum str. Myojin knoll</name>
    <dbReference type="NCBI Taxonomy" id="1303921"/>
    <lineage>
        <taxon>Bacteria</taxon>
        <taxon>Pseudomonadati</taxon>
        <taxon>Pseudomonadota</taxon>
        <taxon>Gammaproteobacteria</taxon>
        <taxon>sulfur-oxidizing symbionts</taxon>
    </lineage>
</organism>
<keyword evidence="14" id="KW-0413">Isomerase</keyword>
<comment type="pathway">
    <text evidence="2 13">tRNA modification; tRNA-queuosine biosynthesis.</text>
</comment>
<keyword evidence="5 13" id="KW-0808">Transferase</keyword>
<dbReference type="Pfam" id="PF02547">
    <property type="entry name" value="Queuosine_synth"/>
    <property type="match status" value="1"/>
</dbReference>
<dbReference type="Gene3D" id="3.40.1780.10">
    <property type="entry name" value="QueA-like"/>
    <property type="match status" value="1"/>
</dbReference>
<evidence type="ECO:0000256" key="4">
    <source>
        <dbReference type="ARBA" id="ARBA00022490"/>
    </source>
</evidence>
<evidence type="ECO:0000256" key="13">
    <source>
        <dbReference type="HAMAP-Rule" id="MF_00113"/>
    </source>
</evidence>
<gene>
    <name evidence="13 14" type="primary">queA</name>
    <name evidence="14" type="ORF">BSEPE_1305</name>
</gene>
<evidence type="ECO:0000256" key="1">
    <source>
        <dbReference type="ARBA" id="ARBA00004496"/>
    </source>
</evidence>
<evidence type="ECO:0000256" key="6">
    <source>
        <dbReference type="ARBA" id="ARBA00022691"/>
    </source>
</evidence>
<evidence type="ECO:0000256" key="11">
    <source>
        <dbReference type="ARBA" id="ARBA00069325"/>
    </source>
</evidence>
<dbReference type="GO" id="GO:0051075">
    <property type="term" value="F:S-adenosylmethionine:tRNA ribosyltransferase-isomerase activity"/>
    <property type="evidence" value="ECO:0007669"/>
    <property type="project" value="UniProtKB-EC"/>
</dbReference>
<dbReference type="RefSeq" id="WP_066045344.1">
    <property type="nucleotide sequence ID" value="NZ_AP013042.1"/>
</dbReference>
<dbReference type="InterPro" id="IPR003699">
    <property type="entry name" value="QueA"/>
</dbReference>
<evidence type="ECO:0000313" key="14">
    <source>
        <dbReference type="EMBL" id="BAS68288.1"/>
    </source>
</evidence>
<evidence type="ECO:0000256" key="5">
    <source>
        <dbReference type="ARBA" id="ARBA00022679"/>
    </source>
</evidence>
<evidence type="ECO:0000256" key="3">
    <source>
        <dbReference type="ARBA" id="ARBA00011245"/>
    </source>
</evidence>
<dbReference type="Proteomes" id="UP000067399">
    <property type="component" value="Chromosome"/>
</dbReference>
<dbReference type="STRING" id="1303921.BSEPE_1305"/>
<name>A0A0P0UTJ9_9GAMM</name>
<dbReference type="EC" id="2.4.99.17" evidence="10 13"/>
<keyword evidence="7 13" id="KW-0671">Queuosine biosynthesis</keyword>
<dbReference type="GO" id="GO:0005737">
    <property type="term" value="C:cytoplasm"/>
    <property type="evidence" value="ECO:0007669"/>
    <property type="project" value="UniProtKB-SubCell"/>
</dbReference>
<evidence type="ECO:0000256" key="10">
    <source>
        <dbReference type="ARBA" id="ARBA00066503"/>
    </source>
</evidence>
<dbReference type="AlphaFoldDB" id="A0A0P0UTJ9"/>
<comment type="subunit">
    <text evidence="3 13">Monomer.</text>
</comment>
<comment type="catalytic activity">
    <reaction evidence="8 13">
        <text>7-aminomethyl-7-carbaguanosine(34) in tRNA + S-adenosyl-L-methionine = epoxyqueuosine(34) in tRNA + adenine + L-methionine + 2 H(+)</text>
        <dbReference type="Rhea" id="RHEA:32155"/>
        <dbReference type="Rhea" id="RHEA-COMP:10342"/>
        <dbReference type="Rhea" id="RHEA-COMP:18582"/>
        <dbReference type="ChEBI" id="CHEBI:15378"/>
        <dbReference type="ChEBI" id="CHEBI:16708"/>
        <dbReference type="ChEBI" id="CHEBI:57844"/>
        <dbReference type="ChEBI" id="CHEBI:59789"/>
        <dbReference type="ChEBI" id="CHEBI:82833"/>
        <dbReference type="ChEBI" id="CHEBI:194443"/>
        <dbReference type="EC" id="2.4.99.17"/>
    </reaction>
</comment>
<dbReference type="NCBIfam" id="TIGR00113">
    <property type="entry name" value="queA"/>
    <property type="match status" value="1"/>
</dbReference>
<dbReference type="SUPFAM" id="SSF111337">
    <property type="entry name" value="QueA-like"/>
    <property type="match status" value="1"/>
</dbReference>
<keyword evidence="6 13" id="KW-0949">S-adenosyl-L-methionine</keyword>
<evidence type="ECO:0000256" key="2">
    <source>
        <dbReference type="ARBA" id="ARBA00004691"/>
    </source>
</evidence>
<protein>
    <recommendedName>
        <fullName evidence="11 13">S-adenosylmethionine:tRNA ribosyltransferase-isomerase</fullName>
        <ecNumber evidence="10 13">2.4.99.17</ecNumber>
    </recommendedName>
    <alternativeName>
        <fullName evidence="12 13">Queuosine biosynthesis protein QueA</fullName>
    </alternativeName>
</protein>
<dbReference type="InterPro" id="IPR042118">
    <property type="entry name" value="QueA_dom1"/>
</dbReference>
<dbReference type="KEGG" id="ebh:BSEPE_1305"/>
<dbReference type="GO" id="GO:0008616">
    <property type="term" value="P:tRNA queuosine(34) biosynthetic process"/>
    <property type="evidence" value="ECO:0007669"/>
    <property type="project" value="UniProtKB-UniRule"/>
</dbReference>
<evidence type="ECO:0000256" key="12">
    <source>
        <dbReference type="ARBA" id="ARBA00076160"/>
    </source>
</evidence>
<dbReference type="EMBL" id="AP013042">
    <property type="protein sequence ID" value="BAS68288.1"/>
    <property type="molecule type" value="Genomic_DNA"/>
</dbReference>
<proteinExistence type="inferred from homology"/>
<evidence type="ECO:0000256" key="9">
    <source>
        <dbReference type="ARBA" id="ARBA00061210"/>
    </source>
</evidence>
<keyword evidence="4 13" id="KW-0963">Cytoplasm</keyword>
<dbReference type="Gene3D" id="2.40.10.240">
    <property type="entry name" value="QueA-like"/>
    <property type="match status" value="1"/>
</dbReference>
<dbReference type="PANTHER" id="PTHR30307:SF0">
    <property type="entry name" value="S-ADENOSYLMETHIONINE:TRNA RIBOSYLTRANSFERASE-ISOMERASE"/>
    <property type="match status" value="1"/>
</dbReference>
<comment type="similarity">
    <text evidence="9 13">Belongs to the QueA family.</text>
</comment>
<dbReference type="PANTHER" id="PTHR30307">
    <property type="entry name" value="S-ADENOSYLMETHIONINE:TRNA RIBOSYLTRANSFERASE-ISOMERASE"/>
    <property type="match status" value="1"/>
</dbReference>